<dbReference type="Proteomes" id="UP000774570">
    <property type="component" value="Unassembled WGS sequence"/>
</dbReference>
<accession>A0ABS7FNF6</accession>
<name>A0ABS7FNF6_9ACTN</name>
<organism evidence="2 3">
    <name type="scientific">Actinomadura parmotrematis</name>
    <dbReference type="NCBI Taxonomy" id="2864039"/>
    <lineage>
        <taxon>Bacteria</taxon>
        <taxon>Bacillati</taxon>
        <taxon>Actinomycetota</taxon>
        <taxon>Actinomycetes</taxon>
        <taxon>Streptosporangiales</taxon>
        <taxon>Thermomonosporaceae</taxon>
        <taxon>Actinomadura</taxon>
    </lineage>
</organism>
<evidence type="ECO:0000313" key="2">
    <source>
        <dbReference type="EMBL" id="MBW8481891.1"/>
    </source>
</evidence>
<evidence type="ECO:0000313" key="3">
    <source>
        <dbReference type="Proteomes" id="UP000774570"/>
    </source>
</evidence>
<gene>
    <name evidence="2" type="ORF">K1Y72_05895</name>
</gene>
<reference evidence="2 3" key="1">
    <citation type="submission" date="2021-07" db="EMBL/GenBank/DDBJ databases">
        <title>Actinomadura sp. PM05-2 isolated from lichen.</title>
        <authorList>
            <person name="Somphong A."/>
            <person name="Phongsopitanun W."/>
            <person name="Tanasupawat S."/>
            <person name="Peongsungnone V."/>
        </authorList>
    </citation>
    <scope>NUCLEOTIDE SEQUENCE [LARGE SCALE GENOMIC DNA]</scope>
    <source>
        <strain evidence="2 3">PM05-2</strain>
    </source>
</reference>
<feature type="signal peptide" evidence="1">
    <location>
        <begin position="1"/>
        <end position="22"/>
    </location>
</feature>
<keyword evidence="3" id="KW-1185">Reference proteome</keyword>
<sequence>MRNSRSLRCVSIVAMAVSGTLAAATAAAADPTPAPRRHGPAPAKGKVKATARLVSHGFDRAVANAHGYEIVLLDGEQAAVKVSDGPIRQDGVKTAGSALRASGAPVKYGDCGVSFLYYASMGDRKADVYTGFDVTKMAPAVGFTWEVSVTDSIGVGSRTWREPLAGYSWDTHWETEHGTTGYSEARVTGGKVVLADGEVCTQFGPWQSTTLY</sequence>
<dbReference type="EMBL" id="JAIBOA010000003">
    <property type="protein sequence ID" value="MBW8481891.1"/>
    <property type="molecule type" value="Genomic_DNA"/>
</dbReference>
<protein>
    <recommendedName>
        <fullName evidence="4">Secreted protein</fullName>
    </recommendedName>
</protein>
<evidence type="ECO:0000256" key="1">
    <source>
        <dbReference type="SAM" id="SignalP"/>
    </source>
</evidence>
<comment type="caution">
    <text evidence="2">The sequence shown here is derived from an EMBL/GenBank/DDBJ whole genome shotgun (WGS) entry which is preliminary data.</text>
</comment>
<feature type="chain" id="PRO_5046426357" description="Secreted protein" evidence="1">
    <location>
        <begin position="23"/>
        <end position="212"/>
    </location>
</feature>
<proteinExistence type="predicted"/>
<dbReference type="RefSeq" id="WP_220164000.1">
    <property type="nucleotide sequence ID" value="NZ_JAIBOA010000003.1"/>
</dbReference>
<evidence type="ECO:0008006" key="4">
    <source>
        <dbReference type="Google" id="ProtNLM"/>
    </source>
</evidence>
<keyword evidence="1" id="KW-0732">Signal</keyword>